<accession>A0A0F3L3P9</accession>
<evidence type="ECO:0000256" key="5">
    <source>
        <dbReference type="ARBA" id="ARBA00022801"/>
    </source>
</evidence>
<evidence type="ECO:0000256" key="4">
    <source>
        <dbReference type="ARBA" id="ARBA00022723"/>
    </source>
</evidence>
<dbReference type="PANTHER" id="PTHR43705">
    <property type="entry name" value="HYDROXYACYLGLUTATHIONE HYDROLASE"/>
    <property type="match status" value="1"/>
</dbReference>
<name>A0A0F3L3P9_9GAMM</name>
<dbReference type="Gene3D" id="3.60.15.10">
    <property type="entry name" value="Ribonuclease Z/Hydroxyacylglutathione hydrolase-like"/>
    <property type="match status" value="1"/>
</dbReference>
<sequence>MHWVPVAALSDNYIWLVADDDGNAFVVDPGEAAPVEAALRERGWVLRAILLTHHHNDHIGGVFDLVREHDVEVFAPLDERIHYKTQIVGGGDTVQLESPRATFQVLEVPGHTRTHIAYAGEGFLFCGDTLFSVGCGRLFEGTAEQMLAAMDTFAHLPPETLVCCAHEYTAANVRFALSVDPDNGPLRLRRDEVARLRDEGRPSVPSRLADELATNPFLRVDSEAIARWAEAHGKAHATRTERFAALRQAKDTFTA</sequence>
<evidence type="ECO:0000256" key="6">
    <source>
        <dbReference type="ARBA" id="ARBA00022833"/>
    </source>
</evidence>
<feature type="binding site" evidence="7">
    <location>
        <position position="166"/>
    </location>
    <ligand>
        <name>Zn(2+)</name>
        <dbReference type="ChEBI" id="CHEBI:29105"/>
        <label>2</label>
    </ligand>
</feature>
<comment type="pathway">
    <text evidence="2 7">Secondary metabolite metabolism; methylglyoxal degradation; (R)-lactate from methylglyoxal: step 2/2.</text>
</comment>
<gene>
    <name evidence="7" type="primary">gloB</name>
    <name evidence="9" type="ORF">VI08_01980</name>
</gene>
<reference evidence="9 10" key="1">
    <citation type="submission" date="2015-03" db="EMBL/GenBank/DDBJ databases">
        <title>Draft genome sequence of Luteibacter yeojuensis strain SU11.</title>
        <authorList>
            <person name="Sulaiman J."/>
            <person name="Priya K."/>
            <person name="Chan K.-G."/>
        </authorList>
    </citation>
    <scope>NUCLEOTIDE SEQUENCE [LARGE SCALE GENOMIC DNA]</scope>
    <source>
        <strain evidence="9 10">SU11</strain>
    </source>
</reference>
<organism evidence="9 10">
    <name type="scientific">Luteibacter yeojuensis</name>
    <dbReference type="NCBI Taxonomy" id="345309"/>
    <lineage>
        <taxon>Bacteria</taxon>
        <taxon>Pseudomonadati</taxon>
        <taxon>Pseudomonadota</taxon>
        <taxon>Gammaproteobacteria</taxon>
        <taxon>Lysobacterales</taxon>
        <taxon>Rhodanobacteraceae</taxon>
        <taxon>Luteibacter</taxon>
    </lineage>
</organism>
<keyword evidence="4 7" id="KW-0479">Metal-binding</keyword>
<feature type="binding site" evidence="7">
    <location>
        <position position="128"/>
    </location>
    <ligand>
        <name>Zn(2+)</name>
        <dbReference type="ChEBI" id="CHEBI:29105"/>
        <label>2</label>
    </ligand>
</feature>
<evidence type="ECO:0000313" key="9">
    <source>
        <dbReference type="EMBL" id="KJV36984.1"/>
    </source>
</evidence>
<evidence type="ECO:0000256" key="1">
    <source>
        <dbReference type="ARBA" id="ARBA00001623"/>
    </source>
</evidence>
<dbReference type="PATRIC" id="fig|345309.4.peg.2264"/>
<comment type="caution">
    <text evidence="9">The sequence shown here is derived from an EMBL/GenBank/DDBJ whole genome shotgun (WGS) entry which is preliminary data.</text>
</comment>
<dbReference type="Pfam" id="PF16123">
    <property type="entry name" value="HAGH_C"/>
    <property type="match status" value="1"/>
</dbReference>
<dbReference type="Proteomes" id="UP000033651">
    <property type="component" value="Unassembled WGS sequence"/>
</dbReference>
<evidence type="ECO:0000256" key="7">
    <source>
        <dbReference type="HAMAP-Rule" id="MF_01374"/>
    </source>
</evidence>
<dbReference type="InterPro" id="IPR032282">
    <property type="entry name" value="HAGH_C"/>
</dbReference>
<dbReference type="InterPro" id="IPR017782">
    <property type="entry name" value="Hydroxyacylglutathione_Hdrlase"/>
</dbReference>
<dbReference type="CDD" id="cd07723">
    <property type="entry name" value="hydroxyacylglutathione_hydrolase_MBL-fold"/>
    <property type="match status" value="1"/>
</dbReference>
<dbReference type="PANTHER" id="PTHR43705:SF1">
    <property type="entry name" value="HYDROXYACYLGLUTATHIONE HYDROLASE GLOB"/>
    <property type="match status" value="1"/>
</dbReference>
<dbReference type="AlphaFoldDB" id="A0A0F3L3P9"/>
<evidence type="ECO:0000259" key="8">
    <source>
        <dbReference type="SMART" id="SM00849"/>
    </source>
</evidence>
<feature type="binding site" evidence="7">
    <location>
        <position position="53"/>
    </location>
    <ligand>
        <name>Zn(2+)</name>
        <dbReference type="ChEBI" id="CHEBI:29105"/>
        <label>1</label>
    </ligand>
</feature>
<proteinExistence type="inferred from homology"/>
<keyword evidence="5 7" id="KW-0378">Hydrolase</keyword>
<dbReference type="HAMAP" id="MF_01374">
    <property type="entry name" value="Glyoxalase_2"/>
    <property type="match status" value="1"/>
</dbReference>
<keyword evidence="6 7" id="KW-0862">Zinc</keyword>
<feature type="binding site" evidence="7">
    <location>
        <position position="58"/>
    </location>
    <ligand>
        <name>Zn(2+)</name>
        <dbReference type="ChEBI" id="CHEBI:29105"/>
        <label>2</label>
    </ligand>
</feature>
<dbReference type="SMART" id="SM00849">
    <property type="entry name" value="Lactamase_B"/>
    <property type="match status" value="1"/>
</dbReference>
<dbReference type="EC" id="3.1.2.6" evidence="7"/>
<feature type="binding site" evidence="7">
    <location>
        <position position="57"/>
    </location>
    <ligand>
        <name>Zn(2+)</name>
        <dbReference type="ChEBI" id="CHEBI:29105"/>
        <label>2</label>
    </ligand>
</feature>
<dbReference type="InterPro" id="IPR001279">
    <property type="entry name" value="Metallo-B-lactamas"/>
</dbReference>
<comment type="cofactor">
    <cofactor evidence="7">
        <name>Zn(2+)</name>
        <dbReference type="ChEBI" id="CHEBI:29105"/>
    </cofactor>
    <text evidence="7">Binds 2 Zn(2+) ions per subunit.</text>
</comment>
<feature type="binding site" evidence="7">
    <location>
        <position position="128"/>
    </location>
    <ligand>
        <name>Zn(2+)</name>
        <dbReference type="ChEBI" id="CHEBI:29105"/>
        <label>1</label>
    </ligand>
</feature>
<dbReference type="Pfam" id="PF00753">
    <property type="entry name" value="Lactamase_B"/>
    <property type="match status" value="1"/>
</dbReference>
<dbReference type="EMBL" id="JZRB01000003">
    <property type="protein sequence ID" value="KJV36984.1"/>
    <property type="molecule type" value="Genomic_DNA"/>
</dbReference>
<dbReference type="SUPFAM" id="SSF56281">
    <property type="entry name" value="Metallo-hydrolase/oxidoreductase"/>
    <property type="match status" value="1"/>
</dbReference>
<dbReference type="PIRSF" id="PIRSF005457">
    <property type="entry name" value="Glx"/>
    <property type="match status" value="1"/>
</dbReference>
<dbReference type="InterPro" id="IPR035680">
    <property type="entry name" value="Clx_II_MBL"/>
</dbReference>
<feature type="binding site" evidence="7">
    <location>
        <position position="55"/>
    </location>
    <ligand>
        <name>Zn(2+)</name>
        <dbReference type="ChEBI" id="CHEBI:29105"/>
        <label>1</label>
    </ligand>
</feature>
<dbReference type="RefSeq" id="WP_045827857.1">
    <property type="nucleotide sequence ID" value="NZ_JZRB01000003.1"/>
</dbReference>
<dbReference type="GO" id="GO:0004416">
    <property type="term" value="F:hydroxyacylglutathione hydrolase activity"/>
    <property type="evidence" value="ECO:0007669"/>
    <property type="project" value="UniProtKB-UniRule"/>
</dbReference>
<evidence type="ECO:0000256" key="2">
    <source>
        <dbReference type="ARBA" id="ARBA00004963"/>
    </source>
</evidence>
<dbReference type="OrthoDB" id="9802248at2"/>
<feature type="domain" description="Metallo-beta-lactamase" evidence="8">
    <location>
        <begin position="11"/>
        <end position="166"/>
    </location>
</feature>
<evidence type="ECO:0000313" key="10">
    <source>
        <dbReference type="Proteomes" id="UP000033651"/>
    </source>
</evidence>
<dbReference type="InterPro" id="IPR036866">
    <property type="entry name" value="RibonucZ/Hydroxyglut_hydro"/>
</dbReference>
<feature type="binding site" evidence="7">
    <location>
        <position position="111"/>
    </location>
    <ligand>
        <name>Zn(2+)</name>
        <dbReference type="ChEBI" id="CHEBI:29105"/>
        <label>1</label>
    </ligand>
</feature>
<protein>
    <recommendedName>
        <fullName evidence="7">Hydroxyacylglutathione hydrolase</fullName>
        <ecNumber evidence="7">3.1.2.6</ecNumber>
    </recommendedName>
    <alternativeName>
        <fullName evidence="7">Glyoxalase II</fullName>
        <shortName evidence="7">Glx II</shortName>
    </alternativeName>
</protein>
<dbReference type="GO" id="GO:0019243">
    <property type="term" value="P:methylglyoxal catabolic process to D-lactate via S-lactoyl-glutathione"/>
    <property type="evidence" value="ECO:0007669"/>
    <property type="project" value="UniProtKB-UniRule"/>
</dbReference>
<comment type="function">
    <text evidence="7">Thiolesterase that catalyzes the hydrolysis of S-D-lactoyl-glutathione to form glutathione and D-lactic acid.</text>
</comment>
<dbReference type="NCBIfam" id="TIGR03413">
    <property type="entry name" value="GSH_gloB"/>
    <property type="match status" value="1"/>
</dbReference>
<dbReference type="GO" id="GO:0046872">
    <property type="term" value="F:metal ion binding"/>
    <property type="evidence" value="ECO:0007669"/>
    <property type="project" value="UniProtKB-KW"/>
</dbReference>
<comment type="catalytic activity">
    <reaction evidence="1 7">
        <text>an S-(2-hydroxyacyl)glutathione + H2O = a 2-hydroxy carboxylate + glutathione + H(+)</text>
        <dbReference type="Rhea" id="RHEA:21864"/>
        <dbReference type="ChEBI" id="CHEBI:15377"/>
        <dbReference type="ChEBI" id="CHEBI:15378"/>
        <dbReference type="ChEBI" id="CHEBI:57925"/>
        <dbReference type="ChEBI" id="CHEBI:58896"/>
        <dbReference type="ChEBI" id="CHEBI:71261"/>
        <dbReference type="EC" id="3.1.2.6"/>
    </reaction>
</comment>
<evidence type="ECO:0000256" key="3">
    <source>
        <dbReference type="ARBA" id="ARBA00006759"/>
    </source>
</evidence>
<keyword evidence="10" id="KW-1185">Reference proteome</keyword>
<comment type="similarity">
    <text evidence="3 7">Belongs to the metallo-beta-lactamase superfamily. Glyoxalase II family.</text>
</comment>
<dbReference type="InterPro" id="IPR050110">
    <property type="entry name" value="Glyoxalase_II_hydrolase"/>
</dbReference>
<dbReference type="UniPathway" id="UPA00619">
    <property type="reaction ID" value="UER00676"/>
</dbReference>
<comment type="subunit">
    <text evidence="7">Monomer.</text>
</comment>